<name>A0A3E2X1X3_9FIRM</name>
<keyword evidence="3" id="KW-0479">Metal-binding</keyword>
<evidence type="ECO:0000313" key="4">
    <source>
        <dbReference type="EMBL" id="RGC35481.1"/>
    </source>
</evidence>
<organism evidence="4 5">
    <name type="scientific">Hungatella hathewayi</name>
    <dbReference type="NCBI Taxonomy" id="154046"/>
    <lineage>
        <taxon>Bacteria</taxon>
        <taxon>Bacillati</taxon>
        <taxon>Bacillota</taxon>
        <taxon>Clostridia</taxon>
        <taxon>Lachnospirales</taxon>
        <taxon>Lachnospiraceae</taxon>
        <taxon>Hungatella</taxon>
    </lineage>
</organism>
<dbReference type="RefSeq" id="WP_025653805.1">
    <property type="nucleotide sequence ID" value="NZ_QVIA01000001.1"/>
</dbReference>
<dbReference type="AlphaFoldDB" id="A0A3E2X1X3"/>
<sequence>MLISMKRILDYAEANGTAIGAFDVANLEGIRAAIAAAEELHQPVIIQFAQAHHAISPVDILGPIMVMMAEKADVPVCVHLDHGEELEFLKKVLDMGFTSVMYDGSALNFEKNVANTCIAVELASAYHASVEAEIGSMGREEFGSAGAEGKAIENVYTNPAEAKEFVKRTGIDALACSFGTVHGLYLTKPVLDFELISTIRKEANVPVVMHGGSGLHESEYKECIRRGVRKINYYTYAAKAGGEAVRKMCTQKEGDVYFHDIANCGMDAMKADVMSAMRTFSNL</sequence>
<evidence type="ECO:0000256" key="2">
    <source>
        <dbReference type="PIRSR" id="PIRSR001359-2"/>
    </source>
</evidence>
<evidence type="ECO:0000256" key="1">
    <source>
        <dbReference type="PIRSR" id="PIRSR001359-1"/>
    </source>
</evidence>
<evidence type="ECO:0000256" key="3">
    <source>
        <dbReference type="PIRSR" id="PIRSR001359-3"/>
    </source>
</evidence>
<feature type="binding site" evidence="2">
    <location>
        <begin position="211"/>
        <end position="213"/>
    </location>
    <ligand>
        <name>dihydroxyacetone phosphate</name>
        <dbReference type="ChEBI" id="CHEBI:57642"/>
    </ligand>
</feature>
<dbReference type="PIRSF" id="PIRSF001359">
    <property type="entry name" value="F_bP_aldolase_II"/>
    <property type="match status" value="1"/>
</dbReference>
<gene>
    <name evidence="4" type="ORF">DWX41_00345</name>
</gene>
<feature type="binding site" evidence="3">
    <location>
        <position position="133"/>
    </location>
    <ligand>
        <name>Zn(2+)</name>
        <dbReference type="ChEBI" id="CHEBI:29105"/>
        <label>2</label>
    </ligand>
</feature>
<feature type="binding site" evidence="3">
    <location>
        <position position="182"/>
    </location>
    <ligand>
        <name>Zn(2+)</name>
        <dbReference type="ChEBI" id="CHEBI:29105"/>
        <label>1</label>
        <note>catalytic</note>
    </ligand>
</feature>
<dbReference type="CDD" id="cd00947">
    <property type="entry name" value="TBP_aldolase_IIB"/>
    <property type="match status" value="1"/>
</dbReference>
<feature type="active site" description="Proton donor" evidence="1">
    <location>
        <position position="81"/>
    </location>
</feature>
<dbReference type="GeneID" id="93336319"/>
<feature type="binding site" evidence="2">
    <location>
        <position position="183"/>
    </location>
    <ligand>
        <name>dihydroxyacetone phosphate</name>
        <dbReference type="ChEBI" id="CHEBI:57642"/>
    </ligand>
</feature>
<dbReference type="Proteomes" id="UP000261111">
    <property type="component" value="Unassembled WGS sequence"/>
</dbReference>
<dbReference type="InterPro" id="IPR000771">
    <property type="entry name" value="FBA_II"/>
</dbReference>
<dbReference type="Gene3D" id="3.20.20.70">
    <property type="entry name" value="Aldolase class I"/>
    <property type="match status" value="1"/>
</dbReference>
<evidence type="ECO:0000313" key="5">
    <source>
        <dbReference type="Proteomes" id="UP000261111"/>
    </source>
</evidence>
<reference evidence="4 5" key="1">
    <citation type="submission" date="2018-08" db="EMBL/GenBank/DDBJ databases">
        <title>A genome reference for cultivated species of the human gut microbiota.</title>
        <authorList>
            <person name="Zou Y."/>
            <person name="Xue W."/>
            <person name="Luo G."/>
        </authorList>
    </citation>
    <scope>NUCLEOTIDE SEQUENCE [LARGE SCALE GENOMIC DNA]</scope>
    <source>
        <strain evidence="4 5">AF19-21</strain>
    </source>
</reference>
<dbReference type="GO" id="GO:0005975">
    <property type="term" value="P:carbohydrate metabolic process"/>
    <property type="evidence" value="ECO:0007669"/>
    <property type="project" value="InterPro"/>
</dbReference>
<dbReference type="InterPro" id="IPR050246">
    <property type="entry name" value="Class_II_FBP_aldolase"/>
</dbReference>
<dbReference type="NCBIfam" id="TIGR00167">
    <property type="entry name" value="cbbA"/>
    <property type="match status" value="1"/>
</dbReference>
<dbReference type="GO" id="GO:0008270">
    <property type="term" value="F:zinc ion binding"/>
    <property type="evidence" value="ECO:0007669"/>
    <property type="project" value="InterPro"/>
</dbReference>
<feature type="binding site" evidence="3">
    <location>
        <position position="82"/>
    </location>
    <ligand>
        <name>Zn(2+)</name>
        <dbReference type="ChEBI" id="CHEBI:29105"/>
        <label>1</label>
        <note>catalytic</note>
    </ligand>
</feature>
<protein>
    <submittedName>
        <fullName evidence="4">Class II fructose-bisphosphate aldolase</fullName>
    </submittedName>
</protein>
<accession>A0A3E2X1X3</accession>
<dbReference type="PANTHER" id="PTHR30304:SF0">
    <property type="entry name" value="D-TAGATOSE-1,6-BISPHOSPHATE ALDOLASE SUBUNIT GATY-RELATED"/>
    <property type="match status" value="1"/>
</dbReference>
<comment type="cofactor">
    <cofactor evidence="3">
        <name>Zn(2+)</name>
        <dbReference type="ChEBI" id="CHEBI:29105"/>
    </cofactor>
    <text evidence="3">Binds 2 Zn(2+) ions per subunit. One is catalytic and the other provides a structural contribution.</text>
</comment>
<dbReference type="EMBL" id="QVIA01000001">
    <property type="protein sequence ID" value="RGC35481.1"/>
    <property type="molecule type" value="Genomic_DNA"/>
</dbReference>
<dbReference type="PANTHER" id="PTHR30304">
    <property type="entry name" value="D-TAGATOSE-1,6-BISPHOSPHATE ALDOLASE"/>
    <property type="match status" value="1"/>
</dbReference>
<dbReference type="GO" id="GO:0016832">
    <property type="term" value="F:aldehyde-lyase activity"/>
    <property type="evidence" value="ECO:0007669"/>
    <property type="project" value="InterPro"/>
</dbReference>
<dbReference type="Pfam" id="PF01116">
    <property type="entry name" value="F_bP_aldolase"/>
    <property type="match status" value="1"/>
</dbReference>
<feature type="binding site" evidence="3">
    <location>
        <position position="210"/>
    </location>
    <ligand>
        <name>Zn(2+)</name>
        <dbReference type="ChEBI" id="CHEBI:29105"/>
        <label>1</label>
        <note>catalytic</note>
    </ligand>
</feature>
<comment type="caution">
    <text evidence="4">The sequence shown here is derived from an EMBL/GenBank/DDBJ whole genome shotgun (WGS) entry which is preliminary data.</text>
</comment>
<feature type="binding site" evidence="3">
    <location>
        <position position="103"/>
    </location>
    <ligand>
        <name>Zn(2+)</name>
        <dbReference type="ChEBI" id="CHEBI:29105"/>
        <label>2</label>
    </ligand>
</feature>
<keyword evidence="3" id="KW-0862">Zinc</keyword>
<proteinExistence type="predicted"/>
<dbReference type="InterPro" id="IPR013785">
    <property type="entry name" value="Aldolase_TIM"/>
</dbReference>
<feature type="binding site" evidence="2">
    <location>
        <begin position="232"/>
        <end position="235"/>
    </location>
    <ligand>
        <name>dihydroxyacetone phosphate</name>
        <dbReference type="ChEBI" id="CHEBI:57642"/>
    </ligand>
</feature>
<dbReference type="SUPFAM" id="SSF51569">
    <property type="entry name" value="Aldolase"/>
    <property type="match status" value="1"/>
</dbReference>